<feature type="non-terminal residue" evidence="1">
    <location>
        <position position="1"/>
    </location>
</feature>
<evidence type="ECO:0000313" key="2">
    <source>
        <dbReference type="Proteomes" id="UP000000311"/>
    </source>
</evidence>
<gene>
    <name evidence="1" type="ORF">EAG_02791</name>
</gene>
<dbReference type="InParanoid" id="E2AIT0"/>
<proteinExistence type="predicted"/>
<dbReference type="Proteomes" id="UP000000311">
    <property type="component" value="Unassembled WGS sequence"/>
</dbReference>
<protein>
    <submittedName>
        <fullName evidence="1">Uncharacterized protein</fullName>
    </submittedName>
</protein>
<sequence length="61" mass="7361">LYMVFDHRLAGHEFNWDDVRIERIDEDPSFLRRIISEMIHITCHNNSLNIQNDTDNLDKAY</sequence>
<dbReference type="EMBL" id="GL439878">
    <property type="protein sequence ID" value="EFN66656.1"/>
    <property type="molecule type" value="Genomic_DNA"/>
</dbReference>
<dbReference type="AlphaFoldDB" id="E2AIT0"/>
<accession>E2AIT0</accession>
<reference evidence="1 2" key="1">
    <citation type="journal article" date="2010" name="Science">
        <title>Genomic comparison of the ants Camponotus floridanus and Harpegnathos saltator.</title>
        <authorList>
            <person name="Bonasio R."/>
            <person name="Zhang G."/>
            <person name="Ye C."/>
            <person name="Mutti N.S."/>
            <person name="Fang X."/>
            <person name="Qin N."/>
            <person name="Donahue G."/>
            <person name="Yang P."/>
            <person name="Li Q."/>
            <person name="Li C."/>
            <person name="Zhang P."/>
            <person name="Huang Z."/>
            <person name="Berger S.L."/>
            <person name="Reinberg D."/>
            <person name="Wang J."/>
            <person name="Liebig J."/>
        </authorList>
    </citation>
    <scope>NUCLEOTIDE SEQUENCE [LARGE SCALE GENOMIC DNA]</scope>
    <source>
        <strain evidence="2">C129</strain>
    </source>
</reference>
<keyword evidence="2" id="KW-1185">Reference proteome</keyword>
<feature type="non-terminal residue" evidence="1">
    <location>
        <position position="61"/>
    </location>
</feature>
<evidence type="ECO:0000313" key="1">
    <source>
        <dbReference type="EMBL" id="EFN66656.1"/>
    </source>
</evidence>
<organism evidence="2">
    <name type="scientific">Camponotus floridanus</name>
    <name type="common">Florida carpenter ant</name>
    <dbReference type="NCBI Taxonomy" id="104421"/>
    <lineage>
        <taxon>Eukaryota</taxon>
        <taxon>Metazoa</taxon>
        <taxon>Ecdysozoa</taxon>
        <taxon>Arthropoda</taxon>
        <taxon>Hexapoda</taxon>
        <taxon>Insecta</taxon>
        <taxon>Pterygota</taxon>
        <taxon>Neoptera</taxon>
        <taxon>Endopterygota</taxon>
        <taxon>Hymenoptera</taxon>
        <taxon>Apocrita</taxon>
        <taxon>Aculeata</taxon>
        <taxon>Formicoidea</taxon>
        <taxon>Formicidae</taxon>
        <taxon>Formicinae</taxon>
        <taxon>Camponotus</taxon>
    </lineage>
</organism>
<name>E2AIT0_CAMFO</name>